<evidence type="ECO:0000313" key="5">
    <source>
        <dbReference type="EMBL" id="GAA5801228.1"/>
    </source>
</evidence>
<evidence type="ECO:0000256" key="2">
    <source>
        <dbReference type="PROSITE-ProRule" id="PRU00192"/>
    </source>
</evidence>
<comment type="caution">
    <text evidence="5">The sequence shown here is derived from an EMBL/GenBank/DDBJ whole genome shotgun (WGS) entry which is preliminary data.</text>
</comment>
<dbReference type="EMBL" id="BAABUJ010000018">
    <property type="protein sequence ID" value="GAA5801228.1"/>
    <property type="molecule type" value="Genomic_DNA"/>
</dbReference>
<dbReference type="Gene3D" id="2.30.30.40">
    <property type="entry name" value="SH3 Domains"/>
    <property type="match status" value="1"/>
</dbReference>
<gene>
    <name evidence="5" type="ORF">HPULCUR_006672</name>
</gene>
<dbReference type="Pfam" id="PF04366">
    <property type="entry name" value="Ysc84"/>
    <property type="match status" value="1"/>
</dbReference>
<evidence type="ECO:0000313" key="6">
    <source>
        <dbReference type="Proteomes" id="UP001476247"/>
    </source>
</evidence>
<dbReference type="InterPro" id="IPR051702">
    <property type="entry name" value="SH3_domain_YSC84-like"/>
</dbReference>
<dbReference type="PRINTS" id="PR01887">
    <property type="entry name" value="SPECTRNALPHA"/>
</dbReference>
<keyword evidence="6" id="KW-1185">Reference proteome</keyword>
<dbReference type="PROSITE" id="PS50002">
    <property type="entry name" value="SH3"/>
    <property type="match status" value="1"/>
</dbReference>
<feature type="domain" description="SH3" evidence="4">
    <location>
        <begin position="384"/>
        <end position="444"/>
    </location>
</feature>
<dbReference type="SMART" id="SM00326">
    <property type="entry name" value="SH3"/>
    <property type="match status" value="1"/>
</dbReference>
<keyword evidence="1 2" id="KW-0728">SH3 domain</keyword>
<organism evidence="5 6">
    <name type="scientific">Helicostylum pulchrum</name>
    <dbReference type="NCBI Taxonomy" id="562976"/>
    <lineage>
        <taxon>Eukaryota</taxon>
        <taxon>Fungi</taxon>
        <taxon>Fungi incertae sedis</taxon>
        <taxon>Mucoromycota</taxon>
        <taxon>Mucoromycotina</taxon>
        <taxon>Mucoromycetes</taxon>
        <taxon>Mucorales</taxon>
        <taxon>Mucorineae</taxon>
        <taxon>Mucoraceae</taxon>
        <taxon>Helicostylum</taxon>
    </lineage>
</organism>
<proteinExistence type="predicted"/>
<dbReference type="PRINTS" id="PR00452">
    <property type="entry name" value="SH3DOMAIN"/>
</dbReference>
<sequence length="444" mass="47888">MPSTRTPKELKGDIQKAVQILELFTDPSKGRDVKMLIPANVLKDAHGIVFIRLYRIGFMLSAKGGTGIIIARLPDGSWSAPSGVSMSSVGFGHQAGGEVIDSIIVMNYRAAVKAFFDGGGQLQLGVGASLAVGPLGRAADISASASNTSHIAATYAYSSSKGLYIGYSFEGSKISERVNTNAAYYGRPISAREILTGVVPPSQDAARLYDLLNSMGAGPRPGLPFASQRDKKAQSLSMHNSPTTTTTTPPPPINYANRPPTTSDGFEEPPPPYQPDDGPSQPKHNESSSFNQTYMNQPNTFPTDTKSPIIPIEPQHTASFHRPDMQPGQAASYYHHSSPFDAPSGSKGKHHSTTRDMQPESSAPPAAVSQYNDTKQPLPTTNNDIMTVVVAKYDYHSDSPSDLNFSAGDHIIVTKRLDDRQSWWEGEIGEKRGFFPANYTEELT</sequence>
<dbReference type="SUPFAM" id="SSF50044">
    <property type="entry name" value="SH3-domain"/>
    <property type="match status" value="1"/>
</dbReference>
<feature type="region of interest" description="Disordered" evidence="3">
    <location>
        <begin position="219"/>
        <end position="381"/>
    </location>
</feature>
<dbReference type="Proteomes" id="UP001476247">
    <property type="component" value="Unassembled WGS sequence"/>
</dbReference>
<evidence type="ECO:0000256" key="1">
    <source>
        <dbReference type="ARBA" id="ARBA00022443"/>
    </source>
</evidence>
<protein>
    <recommendedName>
        <fullName evidence="4">SH3 domain-containing protein</fullName>
    </recommendedName>
</protein>
<dbReference type="PANTHER" id="PTHR15629">
    <property type="entry name" value="SH3YL1 PROTEIN"/>
    <property type="match status" value="1"/>
</dbReference>
<feature type="compositionally biased region" description="Polar residues" evidence="3">
    <location>
        <begin position="287"/>
        <end position="306"/>
    </location>
</feature>
<dbReference type="PANTHER" id="PTHR15629:SF2">
    <property type="entry name" value="SH3 DOMAIN-CONTAINING YSC84-LIKE PROTEIN 1"/>
    <property type="match status" value="1"/>
</dbReference>
<evidence type="ECO:0000256" key="3">
    <source>
        <dbReference type="SAM" id="MobiDB-lite"/>
    </source>
</evidence>
<accession>A0ABP9Y343</accession>
<feature type="compositionally biased region" description="Polar residues" evidence="3">
    <location>
        <begin position="369"/>
        <end position="381"/>
    </location>
</feature>
<dbReference type="InterPro" id="IPR001452">
    <property type="entry name" value="SH3_domain"/>
</dbReference>
<dbReference type="InterPro" id="IPR036028">
    <property type="entry name" value="SH3-like_dom_sf"/>
</dbReference>
<evidence type="ECO:0000259" key="4">
    <source>
        <dbReference type="PROSITE" id="PS50002"/>
    </source>
</evidence>
<dbReference type="InterPro" id="IPR007461">
    <property type="entry name" value="Ysc84_actin-binding"/>
</dbReference>
<reference evidence="5 6" key="1">
    <citation type="submission" date="2024-04" db="EMBL/GenBank/DDBJ databases">
        <title>genome sequences of Mucor flavus KT1a and Helicostylum pulchrum KT1b strains isolation_sourced from the surface of a dry-aged beef.</title>
        <authorList>
            <person name="Toyotome T."/>
            <person name="Hosono M."/>
            <person name="Torimaru M."/>
            <person name="Fukuda K."/>
            <person name="Mikami N."/>
        </authorList>
    </citation>
    <scope>NUCLEOTIDE SEQUENCE [LARGE SCALE GENOMIC DNA]</scope>
    <source>
        <strain evidence="5 6">KT1b</strain>
    </source>
</reference>
<name>A0ABP9Y343_9FUNG</name>
<dbReference type="Pfam" id="PF00018">
    <property type="entry name" value="SH3_1"/>
    <property type="match status" value="1"/>
</dbReference>